<evidence type="ECO:0000259" key="7">
    <source>
        <dbReference type="PROSITE" id="PS51144"/>
    </source>
</evidence>
<dbReference type="PANTHER" id="PTHR18952:SF265">
    <property type="entry name" value="CARBONIC ANHYDRASE"/>
    <property type="match status" value="1"/>
</dbReference>
<dbReference type="SUPFAM" id="SSF51069">
    <property type="entry name" value="Carbonic anhydrase"/>
    <property type="match status" value="1"/>
</dbReference>
<keyword evidence="9" id="KW-1185">Reference proteome</keyword>
<organism evidence="8 9">
    <name type="scientific">Psychroflexus salis</name>
    <dbReference type="NCBI Taxonomy" id="1526574"/>
    <lineage>
        <taxon>Bacteria</taxon>
        <taxon>Pseudomonadati</taxon>
        <taxon>Bacteroidota</taxon>
        <taxon>Flavobacteriia</taxon>
        <taxon>Flavobacteriales</taxon>
        <taxon>Flavobacteriaceae</taxon>
        <taxon>Psychroflexus</taxon>
    </lineage>
</organism>
<evidence type="ECO:0000256" key="3">
    <source>
        <dbReference type="ARBA" id="ARBA00022723"/>
    </source>
</evidence>
<feature type="domain" description="Alpha-carbonic anhydrase" evidence="7">
    <location>
        <begin position="48"/>
        <end position="272"/>
    </location>
</feature>
<dbReference type="InterPro" id="IPR036398">
    <property type="entry name" value="CA_dom_sf"/>
</dbReference>
<sequence>MKNSKYVFLSFSIVLILSCNSNQNKRTEQGIVEREDNDLQPENIQKHTDWSYTGETGPEHWAELEENSVCSGNFQSPVNIVKYKTDTSLKPIDFYYAKETILHDVVNNGHTIQYDFEAGDYLVFKNQNFHLKQFHFHEPAEHTIDGVRFPLAIHLVHQNNNGNFLVIEILVKEGKASKTFDFLESFLPIAKGETKLVNEAFDMNLNLPQNKAYYTYVGSLTTPPCTEGVRWIIFKESISISLEQVELLKYLMPINNYREEQPHHGRAILQTAF</sequence>
<evidence type="ECO:0000256" key="6">
    <source>
        <dbReference type="ARBA" id="ARBA00048348"/>
    </source>
</evidence>
<dbReference type="InterPro" id="IPR023561">
    <property type="entry name" value="Carbonic_anhydrase_a-class"/>
</dbReference>
<evidence type="ECO:0000313" key="8">
    <source>
        <dbReference type="EMBL" id="GGE07250.1"/>
    </source>
</evidence>
<protein>
    <recommendedName>
        <fullName evidence="2">carbonic anhydrase</fullName>
        <ecNumber evidence="2">4.2.1.1</ecNumber>
    </recommendedName>
</protein>
<accession>A0A916ZP52</accession>
<dbReference type="EC" id="4.2.1.1" evidence="2"/>
<dbReference type="PROSITE" id="PS51257">
    <property type="entry name" value="PROKAR_LIPOPROTEIN"/>
    <property type="match status" value="1"/>
</dbReference>
<comment type="caution">
    <text evidence="8">The sequence shown here is derived from an EMBL/GenBank/DDBJ whole genome shotgun (WGS) entry which is preliminary data.</text>
</comment>
<reference evidence="8 9" key="1">
    <citation type="journal article" date="2014" name="Int. J. Syst. Evol. Microbiol.">
        <title>Complete genome sequence of Corynebacterium casei LMG S-19264T (=DSM 44701T), isolated from a smear-ripened cheese.</title>
        <authorList>
            <consortium name="US DOE Joint Genome Institute (JGI-PGF)"/>
            <person name="Walter F."/>
            <person name="Albersmeier A."/>
            <person name="Kalinowski J."/>
            <person name="Ruckert C."/>
        </authorList>
    </citation>
    <scope>NUCLEOTIDE SEQUENCE [LARGE SCALE GENOMIC DNA]</scope>
    <source>
        <strain evidence="8 9">CGMCC 1.12925</strain>
    </source>
</reference>
<evidence type="ECO:0000256" key="1">
    <source>
        <dbReference type="ARBA" id="ARBA00010718"/>
    </source>
</evidence>
<comment type="similarity">
    <text evidence="1">Belongs to the alpha-carbonic anhydrase family.</text>
</comment>
<evidence type="ECO:0000313" key="9">
    <source>
        <dbReference type="Proteomes" id="UP000599688"/>
    </source>
</evidence>
<dbReference type="EMBL" id="BMGL01000003">
    <property type="protein sequence ID" value="GGE07250.1"/>
    <property type="molecule type" value="Genomic_DNA"/>
</dbReference>
<dbReference type="Pfam" id="PF00194">
    <property type="entry name" value="Carb_anhydrase"/>
    <property type="match status" value="1"/>
</dbReference>
<dbReference type="GO" id="GO:0004089">
    <property type="term" value="F:carbonate dehydratase activity"/>
    <property type="evidence" value="ECO:0007669"/>
    <property type="project" value="UniProtKB-EC"/>
</dbReference>
<name>A0A916ZP52_9FLAO</name>
<dbReference type="Proteomes" id="UP000599688">
    <property type="component" value="Unassembled WGS sequence"/>
</dbReference>
<evidence type="ECO:0000256" key="5">
    <source>
        <dbReference type="ARBA" id="ARBA00023239"/>
    </source>
</evidence>
<dbReference type="SMART" id="SM01057">
    <property type="entry name" value="Carb_anhydrase"/>
    <property type="match status" value="1"/>
</dbReference>
<gene>
    <name evidence="8" type="ORF">GCM10010831_05950</name>
</gene>
<evidence type="ECO:0000256" key="2">
    <source>
        <dbReference type="ARBA" id="ARBA00012925"/>
    </source>
</evidence>
<keyword evidence="5" id="KW-0456">Lyase</keyword>
<dbReference type="AlphaFoldDB" id="A0A916ZP52"/>
<evidence type="ECO:0000256" key="4">
    <source>
        <dbReference type="ARBA" id="ARBA00022833"/>
    </source>
</evidence>
<dbReference type="InterPro" id="IPR001148">
    <property type="entry name" value="CA_dom"/>
</dbReference>
<dbReference type="GO" id="GO:0008270">
    <property type="term" value="F:zinc ion binding"/>
    <property type="evidence" value="ECO:0007669"/>
    <property type="project" value="InterPro"/>
</dbReference>
<keyword evidence="4" id="KW-0862">Zinc</keyword>
<proteinExistence type="inferred from homology"/>
<dbReference type="PANTHER" id="PTHR18952">
    <property type="entry name" value="CARBONIC ANHYDRASE"/>
    <property type="match status" value="1"/>
</dbReference>
<dbReference type="PROSITE" id="PS51144">
    <property type="entry name" value="ALPHA_CA_2"/>
    <property type="match status" value="1"/>
</dbReference>
<dbReference type="Gene3D" id="3.10.200.10">
    <property type="entry name" value="Alpha carbonic anhydrase"/>
    <property type="match status" value="1"/>
</dbReference>
<dbReference type="InterPro" id="IPR041891">
    <property type="entry name" value="Alpha_CA_prokaryot-like"/>
</dbReference>
<keyword evidence="3" id="KW-0479">Metal-binding</keyword>
<dbReference type="RefSeq" id="WP_188405285.1">
    <property type="nucleotide sequence ID" value="NZ_BMGL01000003.1"/>
</dbReference>
<dbReference type="CDD" id="cd03124">
    <property type="entry name" value="alpha_CA_prokaryotic_like"/>
    <property type="match status" value="1"/>
</dbReference>
<comment type="catalytic activity">
    <reaction evidence="6">
        <text>hydrogencarbonate + H(+) = CO2 + H2O</text>
        <dbReference type="Rhea" id="RHEA:10748"/>
        <dbReference type="ChEBI" id="CHEBI:15377"/>
        <dbReference type="ChEBI" id="CHEBI:15378"/>
        <dbReference type="ChEBI" id="CHEBI:16526"/>
        <dbReference type="ChEBI" id="CHEBI:17544"/>
        <dbReference type="EC" id="4.2.1.1"/>
    </reaction>
</comment>